<comment type="cofactor">
    <cofactor evidence="1">
        <name>FAD</name>
        <dbReference type="ChEBI" id="CHEBI:57692"/>
    </cofactor>
</comment>
<evidence type="ECO:0000256" key="4">
    <source>
        <dbReference type="ARBA" id="ARBA00023002"/>
    </source>
</evidence>
<proteinExistence type="predicted"/>
<dbReference type="InterPro" id="IPR036188">
    <property type="entry name" value="FAD/NAD-bd_sf"/>
</dbReference>
<dbReference type="InterPro" id="IPR006311">
    <property type="entry name" value="TAT_signal"/>
</dbReference>
<dbReference type="InterPro" id="IPR019546">
    <property type="entry name" value="TAT_signal_bac_arc"/>
</dbReference>
<dbReference type="NCBIfam" id="TIGR01409">
    <property type="entry name" value="TAT_signal_seq"/>
    <property type="match status" value="1"/>
</dbReference>
<dbReference type="InterPro" id="IPR027477">
    <property type="entry name" value="Succ_DH/fumarate_Rdtase_cat_sf"/>
</dbReference>
<evidence type="ECO:0000256" key="1">
    <source>
        <dbReference type="ARBA" id="ARBA00001974"/>
    </source>
</evidence>
<evidence type="ECO:0000256" key="5">
    <source>
        <dbReference type="SAM" id="MobiDB-lite"/>
    </source>
</evidence>
<name>A0ABM7WGG5_9ACTN</name>
<sequence>MELDRRNFLKGAAAAGALAGLASAGLMSGCSPAEGNGDKTAQATEPSSPAAKNERALAASIVESESEVSSKVTETRECDIVILGSGGSGLSAAVRASELGARVIVLEKGSSLGGSTIGTEGMFGWGSKLQSENGIELSSVAELVDEENVYTNYRCDAVLWNKFISSSGRSADWLMDEGYQFDRVDIYKKAVSSFKCFHWWADESGQTLIDFLAERAKEQGAEILTQTPAVCLKTDQGAVAGVYAHDTANNTYLEISAKAVIAGCGGYAANPALIEQLTDWDMTYANSTATGTGDAVIMAENVGAGTYMTAILPAIHVYGYATADPIVIGCCNQPLLFLNQDGNRCMDESLFIRAHKALFVNAIMSQKQCYCVFDQAIVDRFESGDGIFSAWRAFTVGSNIEDFQAQIDECINRDMGNAFVADTVEDLAKAVGIDAKTMSESIKRYNEFCAAGTDEDYLKDAAYLTPVEAGPFYAVRLDPSVTNTIGGLDVDYNNQVINTDGDPVPGLYCVGVDGNKLYKETYNYAMSGGLVSYAIYSGLTAAEHACETHLS</sequence>
<dbReference type="PANTHER" id="PTHR43400">
    <property type="entry name" value="FUMARATE REDUCTASE"/>
    <property type="match status" value="1"/>
</dbReference>
<evidence type="ECO:0000256" key="3">
    <source>
        <dbReference type="ARBA" id="ARBA00022827"/>
    </source>
</evidence>
<dbReference type="PANTHER" id="PTHR43400:SF10">
    <property type="entry name" value="3-OXOSTEROID 1-DEHYDROGENASE"/>
    <property type="match status" value="1"/>
</dbReference>
<reference evidence="7 8" key="1">
    <citation type="submission" date="2022-01" db="EMBL/GenBank/DDBJ databases">
        <title>Novel bile acid biosynthetic pathways are enriched in the microbiome of centenarians.</title>
        <authorList>
            <person name="Sato Y."/>
            <person name="Atarashi K."/>
            <person name="Plichta R.D."/>
            <person name="Arai Y."/>
            <person name="Sasajima S."/>
            <person name="Kearney M.S."/>
            <person name="Suda W."/>
            <person name="Takeshita K."/>
            <person name="Sasaki T."/>
            <person name="Okamoto S."/>
            <person name="Skelly N.A."/>
            <person name="Okamura Y."/>
            <person name="Vlamakis H."/>
            <person name="Li Y."/>
            <person name="Tanoue T."/>
            <person name="Takei H."/>
            <person name="Nittono H."/>
            <person name="Narushima S."/>
            <person name="Irie J."/>
            <person name="Itoh H."/>
            <person name="Moriya K."/>
            <person name="Sugiura Y."/>
            <person name="Suematsu M."/>
            <person name="Moritoki N."/>
            <person name="Shibata S."/>
            <person name="Littman R.D."/>
            <person name="Fischbach A.M."/>
            <person name="Uwamino Y."/>
            <person name="Inoue T."/>
            <person name="Honda A."/>
            <person name="Hattori M."/>
            <person name="Murai T."/>
            <person name="Xavier J.R."/>
            <person name="Hirose N."/>
            <person name="Honda K."/>
        </authorList>
    </citation>
    <scope>NUCLEOTIDE SEQUENCE [LARGE SCALE GENOMIC DNA]</scope>
    <source>
        <strain evidence="7 8">CE91-St30</strain>
    </source>
</reference>
<keyword evidence="8" id="KW-1185">Reference proteome</keyword>
<keyword evidence="3" id="KW-0274">FAD</keyword>
<evidence type="ECO:0000256" key="2">
    <source>
        <dbReference type="ARBA" id="ARBA00022630"/>
    </source>
</evidence>
<evidence type="ECO:0000313" key="7">
    <source>
        <dbReference type="EMBL" id="BDE95229.1"/>
    </source>
</evidence>
<dbReference type="Gene3D" id="3.90.700.10">
    <property type="entry name" value="Succinate dehydrogenase/fumarate reductase flavoprotein, catalytic domain"/>
    <property type="match status" value="1"/>
</dbReference>
<evidence type="ECO:0000259" key="6">
    <source>
        <dbReference type="Pfam" id="PF00890"/>
    </source>
</evidence>
<dbReference type="RefSeq" id="WP_244411670.1">
    <property type="nucleotide sequence ID" value="NZ_AP025564.1"/>
</dbReference>
<organism evidence="7 8">
    <name type="scientific">Raoultibacter timonensis</name>
    <dbReference type="NCBI Taxonomy" id="1907662"/>
    <lineage>
        <taxon>Bacteria</taxon>
        <taxon>Bacillati</taxon>
        <taxon>Actinomycetota</taxon>
        <taxon>Coriobacteriia</taxon>
        <taxon>Eggerthellales</taxon>
        <taxon>Eggerthellaceae</taxon>
        <taxon>Raoultibacter</taxon>
    </lineage>
</organism>
<dbReference type="EMBL" id="AP025564">
    <property type="protein sequence ID" value="BDE95229.1"/>
    <property type="molecule type" value="Genomic_DNA"/>
</dbReference>
<evidence type="ECO:0000313" key="8">
    <source>
        <dbReference type="Proteomes" id="UP001320544"/>
    </source>
</evidence>
<dbReference type="PROSITE" id="PS51257">
    <property type="entry name" value="PROKAR_LIPOPROTEIN"/>
    <property type="match status" value="1"/>
</dbReference>
<dbReference type="InterPro" id="IPR003953">
    <property type="entry name" value="FAD-dep_OxRdtase_2_FAD-bd"/>
</dbReference>
<keyword evidence="2" id="KW-0285">Flavoprotein</keyword>
<keyword evidence="4" id="KW-0560">Oxidoreductase</keyword>
<dbReference type="Gene3D" id="3.50.50.60">
    <property type="entry name" value="FAD/NAD(P)-binding domain"/>
    <property type="match status" value="1"/>
</dbReference>
<dbReference type="PRINTS" id="PR00411">
    <property type="entry name" value="PNDRDTASEI"/>
</dbReference>
<dbReference type="SUPFAM" id="SSF56425">
    <property type="entry name" value="Succinate dehydrogenase/fumarate reductase flavoprotein, catalytic domain"/>
    <property type="match status" value="1"/>
</dbReference>
<dbReference type="Proteomes" id="UP001320544">
    <property type="component" value="Chromosome"/>
</dbReference>
<dbReference type="InterPro" id="IPR050315">
    <property type="entry name" value="FAD-oxidoreductase_2"/>
</dbReference>
<dbReference type="PROSITE" id="PS51318">
    <property type="entry name" value="TAT"/>
    <property type="match status" value="1"/>
</dbReference>
<feature type="domain" description="FAD-dependent oxidoreductase 2 FAD-binding" evidence="6">
    <location>
        <begin position="79"/>
        <end position="515"/>
    </location>
</feature>
<gene>
    <name evidence="7" type="ORF">CE91St30_05620</name>
</gene>
<protein>
    <submittedName>
        <fullName evidence="7">FAD-binding dehydrogenase</fullName>
    </submittedName>
</protein>
<dbReference type="Pfam" id="PF10518">
    <property type="entry name" value="TAT_signal"/>
    <property type="match status" value="1"/>
</dbReference>
<dbReference type="SUPFAM" id="SSF51905">
    <property type="entry name" value="FAD/NAD(P)-binding domain"/>
    <property type="match status" value="1"/>
</dbReference>
<accession>A0ABM7WGG5</accession>
<feature type="region of interest" description="Disordered" evidence="5">
    <location>
        <begin position="33"/>
        <end position="53"/>
    </location>
</feature>
<dbReference type="Pfam" id="PF00890">
    <property type="entry name" value="FAD_binding_2"/>
    <property type="match status" value="1"/>
</dbReference>